<evidence type="ECO:0000256" key="1">
    <source>
        <dbReference type="ARBA" id="ARBA00009427"/>
    </source>
</evidence>
<evidence type="ECO:0000313" key="11">
    <source>
        <dbReference type="Proteomes" id="UP000010412"/>
    </source>
</evidence>
<sequence>MKVIQGLMNTHKIAVAVDGPAGAGKSSISKIVAKKLGYLYIDTGAMYRSVTWAVLHNHIDVNNQKAVEALLPELDLTMEASDDSCKVFIAGQDVTDFIRTPQVNNAVSIVASYKGVRQYLVERQRLMAEAGGVILDGRDIGSVVLPNAELKIYLTASVEARAMRRYLEVKGTVNEQTLEDIKDSVMQRDDMDKNRKESPLIQVEDAVLVDSSEMTFDETVEHILHLVQERI</sequence>
<keyword evidence="2 8" id="KW-0808">Transferase</keyword>
<name>A0ABP2STR1_9FIRM</name>
<feature type="binding site" evidence="8">
    <location>
        <begin position="19"/>
        <end position="27"/>
    </location>
    <ligand>
        <name>ATP</name>
        <dbReference type="ChEBI" id="CHEBI:30616"/>
    </ligand>
</feature>
<dbReference type="InterPro" id="IPR011994">
    <property type="entry name" value="Cytidylate_kinase_dom"/>
</dbReference>
<keyword evidence="8" id="KW-0963">Cytoplasm</keyword>
<evidence type="ECO:0000256" key="8">
    <source>
        <dbReference type="HAMAP-Rule" id="MF_00238"/>
    </source>
</evidence>
<keyword evidence="4 8" id="KW-0418">Kinase</keyword>
<feature type="domain" description="Cytidylate kinase" evidence="9">
    <location>
        <begin position="15"/>
        <end position="228"/>
    </location>
</feature>
<comment type="similarity">
    <text evidence="1 8">Belongs to the cytidylate kinase family. Type 1 subfamily.</text>
</comment>
<dbReference type="EC" id="2.7.4.25" evidence="8"/>
<evidence type="ECO:0000313" key="10">
    <source>
        <dbReference type="EMBL" id="EKY20865.1"/>
    </source>
</evidence>
<evidence type="ECO:0000256" key="5">
    <source>
        <dbReference type="ARBA" id="ARBA00022840"/>
    </source>
</evidence>
<comment type="catalytic activity">
    <reaction evidence="6 8">
        <text>dCMP + ATP = dCDP + ADP</text>
        <dbReference type="Rhea" id="RHEA:25094"/>
        <dbReference type="ChEBI" id="CHEBI:30616"/>
        <dbReference type="ChEBI" id="CHEBI:57566"/>
        <dbReference type="ChEBI" id="CHEBI:58593"/>
        <dbReference type="ChEBI" id="CHEBI:456216"/>
        <dbReference type="EC" id="2.7.4.25"/>
    </reaction>
</comment>
<comment type="catalytic activity">
    <reaction evidence="7 8">
        <text>CMP + ATP = CDP + ADP</text>
        <dbReference type="Rhea" id="RHEA:11600"/>
        <dbReference type="ChEBI" id="CHEBI:30616"/>
        <dbReference type="ChEBI" id="CHEBI:58069"/>
        <dbReference type="ChEBI" id="CHEBI:60377"/>
        <dbReference type="ChEBI" id="CHEBI:456216"/>
        <dbReference type="EC" id="2.7.4.25"/>
    </reaction>
</comment>
<dbReference type="EMBL" id="AMEX01000006">
    <property type="protein sequence ID" value="EKY20865.1"/>
    <property type="molecule type" value="Genomic_DNA"/>
</dbReference>
<keyword evidence="11" id="KW-1185">Reference proteome</keyword>
<dbReference type="CDD" id="cd02020">
    <property type="entry name" value="CMPK"/>
    <property type="match status" value="1"/>
</dbReference>
<reference evidence="10 11" key="1">
    <citation type="submission" date="2012-05" db="EMBL/GenBank/DDBJ databases">
        <authorList>
            <person name="Weinstock G."/>
            <person name="Sodergren E."/>
            <person name="Lobos E.A."/>
            <person name="Fulton L."/>
            <person name="Fulton R."/>
            <person name="Courtney L."/>
            <person name="Fronick C."/>
            <person name="O'Laughlin M."/>
            <person name="Godfrey J."/>
            <person name="Wilson R.M."/>
            <person name="Miner T."/>
            <person name="Farmer C."/>
            <person name="Delehaunty K."/>
            <person name="Cordes M."/>
            <person name="Minx P."/>
            <person name="Tomlinson C."/>
            <person name="Chen J."/>
            <person name="Wollam A."/>
            <person name="Pepin K.H."/>
            <person name="Bhonagiri V."/>
            <person name="Zhang X."/>
            <person name="Suruliraj S."/>
            <person name="Warren W."/>
            <person name="Mitreva M."/>
            <person name="Mardis E.R."/>
            <person name="Wilson R.K."/>
        </authorList>
    </citation>
    <scope>NUCLEOTIDE SEQUENCE [LARGE SCALE GENOMIC DNA]</scope>
    <source>
        <strain evidence="10 11">KON</strain>
    </source>
</reference>
<evidence type="ECO:0000256" key="4">
    <source>
        <dbReference type="ARBA" id="ARBA00022777"/>
    </source>
</evidence>
<dbReference type="GO" id="GO:0016301">
    <property type="term" value="F:kinase activity"/>
    <property type="evidence" value="ECO:0007669"/>
    <property type="project" value="UniProtKB-KW"/>
</dbReference>
<dbReference type="HAMAP" id="MF_00238">
    <property type="entry name" value="Cytidyl_kinase_type1"/>
    <property type="match status" value="1"/>
</dbReference>
<dbReference type="SUPFAM" id="SSF52540">
    <property type="entry name" value="P-loop containing nucleoside triphosphate hydrolases"/>
    <property type="match status" value="1"/>
</dbReference>
<dbReference type="NCBIfam" id="TIGR00017">
    <property type="entry name" value="cmk"/>
    <property type="match status" value="1"/>
</dbReference>
<proteinExistence type="inferred from homology"/>
<keyword evidence="5 8" id="KW-0067">ATP-binding</keyword>
<dbReference type="InterPro" id="IPR027417">
    <property type="entry name" value="P-loop_NTPase"/>
</dbReference>
<dbReference type="InterPro" id="IPR003136">
    <property type="entry name" value="Cytidylate_kin"/>
</dbReference>
<evidence type="ECO:0000256" key="2">
    <source>
        <dbReference type="ARBA" id="ARBA00022679"/>
    </source>
</evidence>
<dbReference type="Proteomes" id="UP000010412">
    <property type="component" value="Unassembled WGS sequence"/>
</dbReference>
<keyword evidence="3 8" id="KW-0547">Nucleotide-binding</keyword>
<evidence type="ECO:0000259" key="9">
    <source>
        <dbReference type="Pfam" id="PF02224"/>
    </source>
</evidence>
<evidence type="ECO:0000256" key="6">
    <source>
        <dbReference type="ARBA" id="ARBA00047615"/>
    </source>
</evidence>
<accession>A0ABP2STR1</accession>
<gene>
    <name evidence="8" type="primary">cmk</name>
    <name evidence="10" type="ORF">HMPREF0870_00279</name>
</gene>
<evidence type="ECO:0000256" key="3">
    <source>
        <dbReference type="ARBA" id="ARBA00022741"/>
    </source>
</evidence>
<comment type="caution">
    <text evidence="10">The sequence shown here is derived from an EMBL/GenBank/DDBJ whole genome shotgun (WGS) entry which is preliminary data.</text>
</comment>
<comment type="subcellular location">
    <subcellularLocation>
        <location evidence="8">Cytoplasm</location>
    </subcellularLocation>
</comment>
<dbReference type="PANTHER" id="PTHR21299">
    <property type="entry name" value="CYTIDYLATE KINASE/PANTOATE-BETA-ALANINE LIGASE"/>
    <property type="match status" value="1"/>
</dbReference>
<organism evidence="10 11">
    <name type="scientific">Veillonella atypica KON</name>
    <dbReference type="NCBI Taxonomy" id="1128111"/>
    <lineage>
        <taxon>Bacteria</taxon>
        <taxon>Bacillati</taxon>
        <taxon>Bacillota</taxon>
        <taxon>Negativicutes</taxon>
        <taxon>Veillonellales</taxon>
        <taxon>Veillonellaceae</taxon>
        <taxon>Veillonella</taxon>
    </lineage>
</organism>
<dbReference type="Pfam" id="PF02224">
    <property type="entry name" value="Cytidylate_kin"/>
    <property type="match status" value="1"/>
</dbReference>
<dbReference type="PANTHER" id="PTHR21299:SF2">
    <property type="entry name" value="CYTIDYLATE KINASE"/>
    <property type="match status" value="1"/>
</dbReference>
<evidence type="ECO:0000256" key="7">
    <source>
        <dbReference type="ARBA" id="ARBA00048478"/>
    </source>
</evidence>
<dbReference type="Gene3D" id="3.40.50.300">
    <property type="entry name" value="P-loop containing nucleotide triphosphate hydrolases"/>
    <property type="match status" value="1"/>
</dbReference>
<protein>
    <recommendedName>
        <fullName evidence="8">Cytidylate kinase</fullName>
        <shortName evidence="8">CK</shortName>
        <ecNumber evidence="8">2.7.4.25</ecNumber>
    </recommendedName>
    <alternativeName>
        <fullName evidence="8">Cytidine monophosphate kinase</fullName>
        <shortName evidence="8">CMP kinase</shortName>
    </alternativeName>
</protein>